<reference evidence="2" key="1">
    <citation type="submission" date="2007-07" db="EMBL/GenBank/DDBJ databases">
        <title>PCAP assembly of the Caenorhabditis remanei genome.</title>
        <authorList>
            <consortium name="The Caenorhabditis remanei Sequencing Consortium"/>
            <person name="Wilson R.K."/>
        </authorList>
    </citation>
    <scope>NUCLEOTIDE SEQUENCE [LARGE SCALE GENOMIC DNA]</scope>
    <source>
        <strain evidence="2">PB4641</strain>
    </source>
</reference>
<evidence type="ECO:0000313" key="2">
    <source>
        <dbReference type="EMBL" id="EFP05465.1"/>
    </source>
</evidence>
<protein>
    <submittedName>
        <fullName evidence="2">Uncharacterized protein</fullName>
    </submittedName>
</protein>
<evidence type="ECO:0000256" key="1">
    <source>
        <dbReference type="SAM" id="MobiDB-lite"/>
    </source>
</evidence>
<feature type="region of interest" description="Disordered" evidence="1">
    <location>
        <begin position="38"/>
        <end position="86"/>
    </location>
</feature>
<accession>E3LNI2</accession>
<dbReference type="EMBL" id="DS268412">
    <property type="protein sequence ID" value="EFP05465.1"/>
    <property type="molecule type" value="Genomic_DNA"/>
</dbReference>
<dbReference type="OrthoDB" id="5876587at2759"/>
<sequence>MDPVSLGCYIAFASQALNAAMDAADRLSANPKARVEALKKMSQEREESHQEAMKKLKESQEEFESSSRRKEEEANERIRAQKEENNELIESHKLRIKNEEEKHEAEVKMMNQEHLLTVQKLKSESKEVKEKAEIEHKMKVDKMEKEYQKESENAKHKLELARDEGKSKVAEVEKEKEELALQRRKGLDEYVKVTKEMHEIYLKHSKEINDKNRQLKLENAKLRRKEMAVENKQDLKHIKHNYDQLLVQLTQQNSRNVLERFRSIANHAFPIHNSLKSISNEFNPGTGTAITVDTGRLDPDFEKVREEINRFNFEKTNYTQYVMNTNLTDPRLFKTCSDDTGDMSLSGQQEINESSEQNDGVVSAELSNLTIQALDEKYKETIKTITTEHMLKTESLEKEMKERCDRIDEEYKQECAAMKQDHEKALKEISENLNQERDGRRILVAQLEEQLQQYANDLQLLLDEYSSQIRLSQEENHRLRTENENSKEEQRERENQLELEHIRLKKEALDRHLRVENSRDVVGELINILRPVYDVGMSLKKIKIICFYSRVDGFAVPPGELDQNFRIIQEIVESFHLHVVNYWKFMKNTSYTTAQFSETCSVSSVWADDNIDNCHFQKLIEEITSTMKSEELISIYERVPRAIESGQELGKFDEVLEKHSKGVDELVSSVERGIEKLISEHIFSFTNILAESSIPQLRDNNEERLPDVS</sequence>
<proteinExistence type="predicted"/>
<organism evidence="3">
    <name type="scientific">Caenorhabditis remanei</name>
    <name type="common">Caenorhabditis vulgaris</name>
    <dbReference type="NCBI Taxonomy" id="31234"/>
    <lineage>
        <taxon>Eukaryota</taxon>
        <taxon>Metazoa</taxon>
        <taxon>Ecdysozoa</taxon>
        <taxon>Nematoda</taxon>
        <taxon>Chromadorea</taxon>
        <taxon>Rhabditida</taxon>
        <taxon>Rhabditina</taxon>
        <taxon>Rhabditomorpha</taxon>
        <taxon>Rhabditoidea</taxon>
        <taxon>Rhabditidae</taxon>
        <taxon>Peloderinae</taxon>
        <taxon>Caenorhabditis</taxon>
    </lineage>
</organism>
<evidence type="ECO:0000313" key="3">
    <source>
        <dbReference type="Proteomes" id="UP000008281"/>
    </source>
</evidence>
<dbReference type="STRING" id="31234.E3LNI2"/>
<name>E3LNI2_CAERE</name>
<dbReference type="Proteomes" id="UP000008281">
    <property type="component" value="Unassembled WGS sequence"/>
</dbReference>
<dbReference type="InParanoid" id="E3LNI2"/>
<gene>
    <name evidence="2" type="ORF">CRE_27419</name>
</gene>
<feature type="region of interest" description="Disordered" evidence="1">
    <location>
        <begin position="475"/>
        <end position="494"/>
    </location>
</feature>
<dbReference type="HOGENOM" id="CLU_389461_0_0_1"/>
<dbReference type="eggNOG" id="KOG1216">
    <property type="taxonomic scope" value="Eukaryota"/>
</dbReference>
<keyword evidence="3" id="KW-1185">Reference proteome</keyword>
<dbReference type="AlphaFoldDB" id="E3LNI2"/>